<organism evidence="1 2">
    <name type="scientific">Enterococcus villorum</name>
    <dbReference type="NCBI Taxonomy" id="112904"/>
    <lineage>
        <taxon>Bacteria</taxon>
        <taxon>Bacillati</taxon>
        <taxon>Bacillota</taxon>
        <taxon>Bacilli</taxon>
        <taxon>Lactobacillales</taxon>
        <taxon>Enterococcaceae</taxon>
        <taxon>Enterococcus</taxon>
    </lineage>
</organism>
<accession>A0A1V8Y5N4</accession>
<evidence type="ECO:0000313" key="1">
    <source>
        <dbReference type="EMBL" id="OQO67924.1"/>
    </source>
</evidence>
<evidence type="ECO:0000313" key="2">
    <source>
        <dbReference type="Proteomes" id="UP000192477"/>
    </source>
</evidence>
<dbReference type="STRING" id="112904.BH747_13350"/>
<proteinExistence type="predicted"/>
<reference evidence="1 2" key="1">
    <citation type="journal article" date="2017" name="BMC Microbiol.">
        <title>Comparative genomics of Enterococcus spp. isolated from bovine feces.</title>
        <authorList>
            <person name="Beukers A.G."/>
            <person name="Zaheer R."/>
            <person name="Goji N."/>
            <person name="Amoako K.K."/>
            <person name="Chaves A.V."/>
            <person name="Ward M.P."/>
            <person name="McAllister T.A."/>
        </authorList>
    </citation>
    <scope>NUCLEOTIDE SEQUENCE [LARGE SCALE GENOMIC DNA]</scope>
    <source>
        <strain evidence="1 2">F1129D 143</strain>
    </source>
</reference>
<dbReference type="RefSeq" id="WP_081185087.1">
    <property type="nucleotide sequence ID" value="NZ_MJEA01000023.1"/>
</dbReference>
<dbReference type="OrthoDB" id="5432268at2"/>
<gene>
    <name evidence="1" type="ORF">BH747_13350</name>
</gene>
<protein>
    <recommendedName>
        <fullName evidence="3">Phage protein</fullName>
    </recommendedName>
</protein>
<comment type="caution">
    <text evidence="1">The sequence shown here is derived from an EMBL/GenBank/DDBJ whole genome shotgun (WGS) entry which is preliminary data.</text>
</comment>
<dbReference type="AlphaFoldDB" id="A0A1V8Y5N4"/>
<sequence>MSEHLKEALEYAVGLREGQEVIHEQKDKVFYDKTKAHLVELDPIKRAETLTVNSLSGLVGYLKSRFGANERMSPFLLHVESPTKVAVYSALDSDRKRESLIEATALLDRFPYGRFIDSESFIINVQSLIQRDLDAKAILECASSIRIEGGGDLTDNGISQTVTVKEGAATLTKAEVPSPAELRPYRTFLEVEQPSSPFVFRIDKHGDCALFEADGGIWKHVAMANIREFLVSELQELIEENVLTIIA</sequence>
<dbReference type="EMBL" id="MJEA01000023">
    <property type="protein sequence ID" value="OQO67924.1"/>
    <property type="molecule type" value="Genomic_DNA"/>
</dbReference>
<dbReference type="Proteomes" id="UP000192477">
    <property type="component" value="Unassembled WGS sequence"/>
</dbReference>
<evidence type="ECO:0008006" key="3">
    <source>
        <dbReference type="Google" id="ProtNLM"/>
    </source>
</evidence>
<name>A0A1V8Y5N4_9ENTE</name>